<dbReference type="InterPro" id="IPR036277">
    <property type="entry name" value="SMC_hinge_sf"/>
</dbReference>
<dbReference type="SUPFAM" id="SSF52540">
    <property type="entry name" value="P-loop containing nucleoside triphosphate hydrolases"/>
    <property type="match status" value="2"/>
</dbReference>
<evidence type="ECO:0000313" key="5">
    <source>
        <dbReference type="Proteomes" id="UP000003163"/>
    </source>
</evidence>
<proteinExistence type="predicted"/>
<dbReference type="OMA" id="GQKTVCA"/>
<feature type="coiled-coil region" evidence="2">
    <location>
        <begin position="458"/>
        <end position="545"/>
    </location>
</feature>
<dbReference type="InterPro" id="IPR027417">
    <property type="entry name" value="P-loop_NTPase"/>
</dbReference>
<reference evidence="5" key="2">
    <citation type="submission" date="2015-07" db="EMBL/GenBank/DDBJ databases">
        <title>Contrasting host-pathogen interactions and genome evolution in two generalist and specialist microsporidian pathogens of mosquitoes.</title>
        <authorList>
            <consortium name="The Broad Institute Genomics Platform"/>
            <consortium name="The Broad Institute Genome Sequencing Center for Infectious Disease"/>
            <person name="Cuomo C.A."/>
            <person name="Sanscrainte N.D."/>
            <person name="Goldberg J.M."/>
            <person name="Heiman D."/>
            <person name="Young S."/>
            <person name="Zeng Q."/>
            <person name="Becnel J.J."/>
            <person name="Birren B.W."/>
        </authorList>
    </citation>
    <scope>NUCLEOTIDE SEQUENCE [LARGE SCALE GENOMIC DNA]</scope>
    <source>
        <strain evidence="5">USNM 41457</strain>
    </source>
</reference>
<name>J9DRD6_EDHAE</name>
<evidence type="ECO:0000259" key="3">
    <source>
        <dbReference type="SMART" id="SM00968"/>
    </source>
</evidence>
<dbReference type="VEuPathDB" id="MicrosporidiaDB:EDEG_01812"/>
<dbReference type="OrthoDB" id="5575062at2759"/>
<dbReference type="EMBL" id="AFBI03000028">
    <property type="protein sequence ID" value="EJW03902.1"/>
    <property type="molecule type" value="Genomic_DNA"/>
</dbReference>
<dbReference type="GO" id="GO:0051276">
    <property type="term" value="P:chromosome organization"/>
    <property type="evidence" value="ECO:0007669"/>
    <property type="project" value="InterPro"/>
</dbReference>
<feature type="coiled-coil region" evidence="2">
    <location>
        <begin position="582"/>
        <end position="623"/>
    </location>
</feature>
<dbReference type="Proteomes" id="UP000003163">
    <property type="component" value="Unassembled WGS sequence"/>
</dbReference>
<dbReference type="GO" id="GO:0005524">
    <property type="term" value="F:ATP binding"/>
    <property type="evidence" value="ECO:0007669"/>
    <property type="project" value="InterPro"/>
</dbReference>
<evidence type="ECO:0000313" key="4">
    <source>
        <dbReference type="EMBL" id="EJW03902.1"/>
    </source>
</evidence>
<dbReference type="HOGENOM" id="CLU_001042_5_0_1"/>
<dbReference type="SMART" id="SM00968">
    <property type="entry name" value="SMC_hinge"/>
    <property type="match status" value="1"/>
</dbReference>
<comment type="caution">
    <text evidence="4">The sequence shown here is derived from an EMBL/GenBank/DDBJ whole genome shotgun (WGS) entry which is preliminary data.</text>
</comment>
<dbReference type="FunCoup" id="J9DRD6">
    <property type="interactions" value="276"/>
</dbReference>
<organism evidence="4 5">
    <name type="scientific">Edhazardia aedis (strain USNM 41457)</name>
    <name type="common">Microsporidian parasite</name>
    <dbReference type="NCBI Taxonomy" id="1003232"/>
    <lineage>
        <taxon>Eukaryota</taxon>
        <taxon>Fungi</taxon>
        <taxon>Fungi incertae sedis</taxon>
        <taxon>Microsporidia</taxon>
        <taxon>Edhazardia</taxon>
    </lineage>
</organism>
<feature type="domain" description="SMC hinge" evidence="3">
    <location>
        <begin position="642"/>
        <end position="801"/>
    </location>
</feature>
<evidence type="ECO:0000256" key="2">
    <source>
        <dbReference type="SAM" id="Coils"/>
    </source>
</evidence>
<keyword evidence="5" id="KW-1185">Reference proteome</keyword>
<dbReference type="Pfam" id="PF06470">
    <property type="entry name" value="SMC_hinge"/>
    <property type="match status" value="1"/>
</dbReference>
<feature type="coiled-coil region" evidence="2">
    <location>
        <begin position="958"/>
        <end position="1006"/>
    </location>
</feature>
<protein>
    <recommendedName>
        <fullName evidence="3">SMC hinge domain-containing protein</fullName>
    </recommendedName>
</protein>
<evidence type="ECO:0000256" key="1">
    <source>
        <dbReference type="ARBA" id="ARBA00023054"/>
    </source>
</evidence>
<keyword evidence="1 2" id="KW-0175">Coiled coil</keyword>
<dbReference type="PANTHER" id="PTHR43977">
    <property type="entry name" value="STRUCTURAL MAINTENANCE OF CHROMOSOMES PROTEIN 3"/>
    <property type="match status" value="1"/>
</dbReference>
<dbReference type="Gene3D" id="1.20.1060.20">
    <property type="match status" value="1"/>
</dbReference>
<accession>J9DRD6</accession>
<dbReference type="InterPro" id="IPR010935">
    <property type="entry name" value="SMC_hinge"/>
</dbReference>
<dbReference type="SUPFAM" id="SSF75553">
    <property type="entry name" value="Smc hinge domain"/>
    <property type="match status" value="1"/>
</dbReference>
<gene>
    <name evidence="4" type="ORF">EDEG_01812</name>
</gene>
<dbReference type="Gene3D" id="3.30.70.1620">
    <property type="match status" value="1"/>
</dbReference>
<dbReference type="GO" id="GO:0005694">
    <property type="term" value="C:chromosome"/>
    <property type="evidence" value="ECO:0007669"/>
    <property type="project" value="InterPro"/>
</dbReference>
<dbReference type="STRING" id="1003232.J9DRD6"/>
<sequence length="1287" mass="150240">MHIESIEIKNYKSIKNSFTTFSPKINIIVGLNGSGKSNLISAFKLIFTPKSMYTHEKQSLINEGNALTNKQCSISVKFVDNDRFLFSKMFSLVRVFDFKKDDFYVLQWKNLNHNKYNCDEITDKKNITDMYLNNENIDITDLNKENYKNTVIKTENLIHKQQNYIKNVLDTDEYRGILESTNLSDTNFFIIEQGKINKLSNLSDIERYILIKEVAGVKIYERDRKISIKLLKESDNNQKRIKEMISKVENKLKYLDKECKKIKECEELEKMKYDIEISLIYREKEENEERIQFLYSLDSDKSKKFINHEDLQEVKLNDSISIDQCNSQSTDNEEDKINNYKDLDTLKKEIISLCSILLLDFNVSYDSFIQKNICDFESLNKNNFLNLDFTNPKLKIFLIKSIENYKFNVDPKEDVSNVELSNKIHINKQKMFVERTVNNRDLILFILDKIKEFENIKIEKIKKKSEDEKKDRNILENKIHILKESAEELQKEVNINKLLLDNLRILISKNNINFEKEIETIQTKLKQNESEYEAFCKTKNALKKENQSVNELKNSSEVTNKNNSSPNFSNIAKKYSNINLSSKQVMQRMEDIVNQRNKLNRQYKIYKDKIQEINKEITSNERKLLLHNNIDARSYDIIKNHKGVHGFVFELFSVDDELCLAFETVTKKNLFDIVVSNEDVATELISIINCRATFIPLNRIENSDKNINTQNILKTLSFNSIAGETNNSKNTKKSNDNNNIAASFGSTLNALSIVSSSRKSIENTILLSDQIKCDPEYKKLLPSITKNSFIVSDIKYGILISKSQNINVVTIDGDFVSKKGTISGGFEKRKSVFTEIRRLKIELSKGNARLNSINNMILELEYEMDIIKRVQDSDSNTVNDNYLNSMRNLIVFMMRYLDILRQLKDIKVDNNSISNNKENANQIFQNGISSVSTIIYQKIIQKNIDKISKSNTNKNLQFLNLEKEIKKLEYDLEKAKIKSHSYDSIIKQLENEIKNLDMASQFMNLLCIYSHNVFNQDQYKKKEGLNEMKDININDVSNEKLKLERMFLIQKNQEIINKIGNHKENLLYTNKSKNELTQLLKEINAKLRKYIGLNKTASTDFIKIYNNKELLKQRINELTQSKQKIIEFISELNSKKNDAINLTFDMIKSNFEFFYRKLTDNRCEMKLKDCSVQIILNNQPLKTNRLSTGQKTIIALSLIFSIQKIDPSPFYFFDEIDANLDRSSRIKLANLLNELSKNTQYFIASFREEMLECGEKFIGVQFSTEGSQVKEIDFSKAKEYVVFDTSE</sequence>
<dbReference type="InParanoid" id="J9DRD6"/>
<dbReference type="InterPro" id="IPR003395">
    <property type="entry name" value="RecF/RecN/SMC_N"/>
</dbReference>
<dbReference type="GO" id="GO:0007059">
    <property type="term" value="P:chromosome segregation"/>
    <property type="evidence" value="ECO:0007669"/>
    <property type="project" value="UniProtKB-ARBA"/>
</dbReference>
<dbReference type="Gene3D" id="3.40.50.300">
    <property type="entry name" value="P-loop containing nucleotide triphosphate hydrolases"/>
    <property type="match status" value="2"/>
</dbReference>
<dbReference type="Pfam" id="PF02463">
    <property type="entry name" value="SMC_N"/>
    <property type="match status" value="1"/>
</dbReference>
<reference evidence="4 5" key="1">
    <citation type="submission" date="2011-08" db="EMBL/GenBank/DDBJ databases">
        <authorList>
            <person name="Liu Z.J."/>
            <person name="Shi F.L."/>
            <person name="Lu J.Q."/>
            <person name="Li M."/>
            <person name="Wang Z.L."/>
        </authorList>
    </citation>
    <scope>NUCLEOTIDE SEQUENCE [LARGE SCALE GENOMIC DNA]</scope>
    <source>
        <strain evidence="4 5">USNM 41457</strain>
    </source>
</reference>